<feature type="compositionally biased region" description="Gly residues" evidence="1">
    <location>
        <begin position="285"/>
        <end position="294"/>
    </location>
</feature>
<comment type="caution">
    <text evidence="3">The sequence shown here is derived from an EMBL/GenBank/DDBJ whole genome shotgun (WGS) entry which is preliminary data.</text>
</comment>
<feature type="signal peptide" evidence="2">
    <location>
        <begin position="1"/>
        <end position="27"/>
    </location>
</feature>
<accession>A0A317ZG28</accession>
<dbReference type="AlphaFoldDB" id="A0A317ZG28"/>
<keyword evidence="2" id="KW-0732">Signal</keyword>
<evidence type="ECO:0000313" key="3">
    <source>
        <dbReference type="EMBL" id="PXA04496.1"/>
    </source>
</evidence>
<evidence type="ECO:0000256" key="2">
    <source>
        <dbReference type="SAM" id="SignalP"/>
    </source>
</evidence>
<dbReference type="Proteomes" id="UP000247099">
    <property type="component" value="Unassembled WGS sequence"/>
</dbReference>
<feature type="region of interest" description="Disordered" evidence="1">
    <location>
        <begin position="269"/>
        <end position="298"/>
    </location>
</feature>
<proteinExistence type="predicted"/>
<evidence type="ECO:0008006" key="5">
    <source>
        <dbReference type="Google" id="ProtNLM"/>
    </source>
</evidence>
<feature type="chain" id="PRO_5016463796" description="PEP-CTERM protein-sorting domain-containing protein" evidence="2">
    <location>
        <begin position="28"/>
        <end position="327"/>
    </location>
</feature>
<evidence type="ECO:0000313" key="4">
    <source>
        <dbReference type="Proteomes" id="UP000247099"/>
    </source>
</evidence>
<reference evidence="3 4" key="1">
    <citation type="submission" date="2018-05" db="EMBL/GenBank/DDBJ databases">
        <title>Coraliomargarita sinensis sp. nov., isolated from a marine solar saltern.</title>
        <authorList>
            <person name="Zhou L.Y."/>
        </authorList>
    </citation>
    <scope>NUCLEOTIDE SEQUENCE [LARGE SCALE GENOMIC DNA]</scope>
    <source>
        <strain evidence="3 4">WN38</strain>
    </source>
</reference>
<gene>
    <name evidence="3" type="ORF">DDZ13_04795</name>
</gene>
<organism evidence="3 4">
    <name type="scientific">Coraliomargarita sinensis</name>
    <dbReference type="NCBI Taxonomy" id="2174842"/>
    <lineage>
        <taxon>Bacteria</taxon>
        <taxon>Pseudomonadati</taxon>
        <taxon>Verrucomicrobiota</taxon>
        <taxon>Opitutia</taxon>
        <taxon>Puniceicoccales</taxon>
        <taxon>Coraliomargaritaceae</taxon>
        <taxon>Coraliomargarita</taxon>
    </lineage>
</organism>
<protein>
    <recommendedName>
        <fullName evidence="5">PEP-CTERM protein-sorting domain-containing protein</fullName>
    </recommendedName>
</protein>
<evidence type="ECO:0000256" key="1">
    <source>
        <dbReference type="SAM" id="MobiDB-lite"/>
    </source>
</evidence>
<name>A0A317ZG28_9BACT</name>
<dbReference type="InParanoid" id="A0A317ZG28"/>
<keyword evidence="4" id="KW-1185">Reference proteome</keyword>
<dbReference type="EMBL" id="QHJQ01000003">
    <property type="protein sequence ID" value="PXA04496.1"/>
    <property type="molecule type" value="Genomic_DNA"/>
</dbReference>
<sequence length="327" mass="34994">MLPQSFRLRLLILKSVCFCVLVFNAEAVISLDASTAYFTALGLGGPSDPVADNQANRVDIELVGRPENGLEAFYVGFNDFGTGSNTDGDWFFRTRLSGENGSPDGEANGFFYVGIDITGDGSLDYLIEHGGSPTQQISILRAGEGSNSPGSITLGETLFTEDVVKFDGSNATTANSYFETVQSIDAGLTGDGTFDPYDLDGGGNKQGDLDRFLTFKVDFQDFVDVVRADAENGIIDDRYELFDETFAMQMLIVTSQNGNNINSDFGGINDNEVDPNTPFHNPGDPNGGSGGLSGGVDVHGNPVPESASFALLLGVFALFRVSRRTYR</sequence>